<protein>
    <recommendedName>
        <fullName evidence="4">Protein kinase domain-containing protein</fullName>
    </recommendedName>
</protein>
<reference evidence="5" key="2">
    <citation type="journal article" date="2023" name="IMA Fungus">
        <title>Comparative genomic study of the Penicillium genus elucidates a diverse pangenome and 15 lateral gene transfer events.</title>
        <authorList>
            <person name="Petersen C."/>
            <person name="Sorensen T."/>
            <person name="Nielsen M.R."/>
            <person name="Sondergaard T.E."/>
            <person name="Sorensen J.L."/>
            <person name="Fitzpatrick D.A."/>
            <person name="Frisvad J.C."/>
            <person name="Nielsen K.L."/>
        </authorList>
    </citation>
    <scope>NUCLEOTIDE SEQUENCE</scope>
    <source>
        <strain evidence="5">IBT 35673</strain>
    </source>
</reference>
<name>A0A9W9QKC1_PENBR</name>
<sequence length="383" mass="42944">MHPRSVDHLEREVSARPTDCTRQSSSGWSISALLPLTAVPTDQQPLLRRDSVLSISDHIPPSNVPFVKRYGRCHQIIHYGSNSTTRLHKDQTYSQLLAIKVYRHSILNEPPSSSQSTAIHPNHPNILPILDILQNERSELCLVMPYCAGGDLGIFLSRNRPIPTMEADCILTQILRALAYLHKHGIAHRDIRLETVLLTANGAVKVAGFGDGHIRQMWAESAACIASTPGVEEQPCPRSKSYPSAWSLTLPWPLNSWSRHISSFSCVSAKPQTSAEGNLDFDDHDPRPADVWAAAMIYMALITGRLLWRSARLHCEDARYLEYLESRRGQDGFTPIESLGTRRRNVVYAMLNPRPWKRITTATLMQTEWIQGVEVCEAGDKGF</sequence>
<keyword evidence="1" id="KW-0547">Nucleotide-binding</keyword>
<proteinExistence type="predicted"/>
<dbReference type="InterPro" id="IPR000719">
    <property type="entry name" value="Prot_kinase_dom"/>
</dbReference>
<accession>A0A9W9QKC1</accession>
<evidence type="ECO:0000259" key="4">
    <source>
        <dbReference type="PROSITE" id="PS50011"/>
    </source>
</evidence>
<gene>
    <name evidence="5" type="ORF">N7452_006325</name>
</gene>
<dbReference type="AlphaFoldDB" id="A0A9W9QKC1"/>
<evidence type="ECO:0000256" key="1">
    <source>
        <dbReference type="ARBA" id="ARBA00022741"/>
    </source>
</evidence>
<dbReference type="GO" id="GO:0005737">
    <property type="term" value="C:cytoplasm"/>
    <property type="evidence" value="ECO:0007669"/>
    <property type="project" value="TreeGrafter"/>
</dbReference>
<dbReference type="GO" id="GO:0035556">
    <property type="term" value="P:intracellular signal transduction"/>
    <property type="evidence" value="ECO:0007669"/>
    <property type="project" value="TreeGrafter"/>
</dbReference>
<dbReference type="GO" id="GO:0004674">
    <property type="term" value="F:protein serine/threonine kinase activity"/>
    <property type="evidence" value="ECO:0007669"/>
    <property type="project" value="TreeGrafter"/>
</dbReference>
<feature type="compositionally biased region" description="Basic and acidic residues" evidence="3">
    <location>
        <begin position="1"/>
        <end position="14"/>
    </location>
</feature>
<evidence type="ECO:0000256" key="3">
    <source>
        <dbReference type="SAM" id="MobiDB-lite"/>
    </source>
</evidence>
<dbReference type="EMBL" id="JAPZBQ010000003">
    <property type="protein sequence ID" value="KAJ5339597.1"/>
    <property type="molecule type" value="Genomic_DNA"/>
</dbReference>
<dbReference type="PROSITE" id="PS50011">
    <property type="entry name" value="PROTEIN_KINASE_DOM"/>
    <property type="match status" value="1"/>
</dbReference>
<comment type="caution">
    <text evidence="5">The sequence shown here is derived from an EMBL/GenBank/DDBJ whole genome shotgun (WGS) entry which is preliminary data.</text>
</comment>
<evidence type="ECO:0000256" key="2">
    <source>
        <dbReference type="ARBA" id="ARBA00022840"/>
    </source>
</evidence>
<dbReference type="Pfam" id="PF00069">
    <property type="entry name" value="Pkinase"/>
    <property type="match status" value="1"/>
</dbReference>
<evidence type="ECO:0000313" key="5">
    <source>
        <dbReference type="EMBL" id="KAJ5339597.1"/>
    </source>
</evidence>
<dbReference type="GO" id="GO:0005524">
    <property type="term" value="F:ATP binding"/>
    <property type="evidence" value="ECO:0007669"/>
    <property type="project" value="UniProtKB-KW"/>
</dbReference>
<organism evidence="5 6">
    <name type="scientific">Penicillium brevicompactum</name>
    <dbReference type="NCBI Taxonomy" id="5074"/>
    <lineage>
        <taxon>Eukaryota</taxon>
        <taxon>Fungi</taxon>
        <taxon>Dikarya</taxon>
        <taxon>Ascomycota</taxon>
        <taxon>Pezizomycotina</taxon>
        <taxon>Eurotiomycetes</taxon>
        <taxon>Eurotiomycetidae</taxon>
        <taxon>Eurotiales</taxon>
        <taxon>Aspergillaceae</taxon>
        <taxon>Penicillium</taxon>
    </lineage>
</organism>
<dbReference type="InterPro" id="IPR011009">
    <property type="entry name" value="Kinase-like_dom_sf"/>
</dbReference>
<dbReference type="PANTHER" id="PTHR24346:SF30">
    <property type="entry name" value="MATERNAL EMBRYONIC LEUCINE ZIPPER KINASE"/>
    <property type="match status" value="1"/>
</dbReference>
<feature type="domain" description="Protein kinase" evidence="4">
    <location>
        <begin position="71"/>
        <end position="370"/>
    </location>
</feature>
<evidence type="ECO:0000313" key="6">
    <source>
        <dbReference type="Proteomes" id="UP001147695"/>
    </source>
</evidence>
<dbReference type="PANTHER" id="PTHR24346">
    <property type="entry name" value="MAP/MICROTUBULE AFFINITY-REGULATING KINASE"/>
    <property type="match status" value="1"/>
</dbReference>
<keyword evidence="2" id="KW-0067">ATP-binding</keyword>
<dbReference type="Proteomes" id="UP001147695">
    <property type="component" value="Unassembled WGS sequence"/>
</dbReference>
<dbReference type="Gene3D" id="1.10.510.10">
    <property type="entry name" value="Transferase(Phosphotransferase) domain 1"/>
    <property type="match status" value="2"/>
</dbReference>
<feature type="region of interest" description="Disordered" evidence="3">
    <location>
        <begin position="1"/>
        <end position="25"/>
    </location>
</feature>
<reference evidence="5" key="1">
    <citation type="submission" date="2022-12" db="EMBL/GenBank/DDBJ databases">
        <authorList>
            <person name="Petersen C."/>
        </authorList>
    </citation>
    <scope>NUCLEOTIDE SEQUENCE</scope>
    <source>
        <strain evidence="5">IBT 35673</strain>
    </source>
</reference>
<dbReference type="SUPFAM" id="SSF56112">
    <property type="entry name" value="Protein kinase-like (PK-like)"/>
    <property type="match status" value="1"/>
</dbReference>